<gene>
    <name evidence="1" type="ORF">KS407_02295</name>
</gene>
<keyword evidence="2" id="KW-1185">Reference proteome</keyword>
<dbReference type="EMBL" id="JAHQCR010000015">
    <property type="protein sequence ID" value="MBU9720268.1"/>
    <property type="molecule type" value="Genomic_DNA"/>
</dbReference>
<comment type="caution">
    <text evidence="1">The sequence shown here is derived from an EMBL/GenBank/DDBJ whole genome shotgun (WGS) entry which is preliminary data.</text>
</comment>
<evidence type="ECO:0000313" key="1">
    <source>
        <dbReference type="EMBL" id="MBU9720268.1"/>
    </source>
</evidence>
<name>A0ABS6JNY5_9BACI</name>
<evidence type="ECO:0000313" key="2">
    <source>
        <dbReference type="Proteomes" id="UP000790580"/>
    </source>
</evidence>
<accession>A0ABS6JNY5</accession>
<sequence length="169" mass="19732">MSSNHRYWSNDEKVQVVFDGEEKKYRYWLECIWNDNLAKVTLIMQNPSRANEKICDQTMTRCINYAEKWGYGGIIVVNLFALIATDPSELKYSNDPIGKDNDFYIKKAADESEKVIFAWGEKFGNFRGRSDQIKAIFSGEEVYCIRKTKKGNHPRHPLYLKKDLTPIAY</sequence>
<dbReference type="Pfam" id="PF07799">
    <property type="entry name" value="DUF1643"/>
    <property type="match status" value="1"/>
</dbReference>
<dbReference type="InterPro" id="IPR012441">
    <property type="entry name" value="DUF1643"/>
</dbReference>
<organism evidence="1 2">
    <name type="scientific">Evansella alkalicola</name>
    <dbReference type="NCBI Taxonomy" id="745819"/>
    <lineage>
        <taxon>Bacteria</taxon>
        <taxon>Bacillati</taxon>
        <taxon>Bacillota</taxon>
        <taxon>Bacilli</taxon>
        <taxon>Bacillales</taxon>
        <taxon>Bacillaceae</taxon>
        <taxon>Evansella</taxon>
    </lineage>
</organism>
<reference evidence="1 2" key="1">
    <citation type="submission" date="2021-06" db="EMBL/GenBank/DDBJ databases">
        <title>Bacillus sp. RD4P76, an endophyte from a halophyte.</title>
        <authorList>
            <person name="Sun J.-Q."/>
        </authorList>
    </citation>
    <scope>NUCLEOTIDE SEQUENCE [LARGE SCALE GENOMIC DNA]</scope>
    <source>
        <strain evidence="1 2">JCM 17098</strain>
    </source>
</reference>
<dbReference type="Proteomes" id="UP000790580">
    <property type="component" value="Unassembled WGS sequence"/>
</dbReference>
<dbReference type="RefSeq" id="WP_176371290.1">
    <property type="nucleotide sequence ID" value="NZ_JAHQCR010000015.1"/>
</dbReference>
<proteinExistence type="predicted"/>
<protein>
    <submittedName>
        <fullName evidence="1">DUF1643 domain-containing protein</fullName>
    </submittedName>
</protein>